<feature type="domain" description="Glutamine amidotransferase" evidence="10">
    <location>
        <begin position="2"/>
        <end position="57"/>
    </location>
</feature>
<dbReference type="PANTHER" id="PTHR42701:SF1">
    <property type="entry name" value="IMIDAZOLE GLYCEROL PHOSPHATE SYNTHASE SUBUNIT HISH"/>
    <property type="match status" value="1"/>
</dbReference>
<reference evidence="11 12" key="1">
    <citation type="journal article" date="2016" name="Nat. Commun.">
        <title>Thousands of microbial genomes shed light on interconnected biogeochemical processes in an aquifer system.</title>
        <authorList>
            <person name="Anantharaman K."/>
            <person name="Brown C.T."/>
            <person name="Hug L.A."/>
            <person name="Sharon I."/>
            <person name="Castelle C.J."/>
            <person name="Probst A.J."/>
            <person name="Thomas B.C."/>
            <person name="Singh A."/>
            <person name="Wilkins M.J."/>
            <person name="Karaoz U."/>
            <person name="Brodie E.L."/>
            <person name="Williams K.H."/>
            <person name="Hubbard S.S."/>
            <person name="Banfield J.F."/>
        </authorList>
    </citation>
    <scope>NUCLEOTIDE SEQUENCE [LARGE SCALE GENOMIC DNA]</scope>
</reference>
<dbReference type="Proteomes" id="UP000178951">
    <property type="component" value="Unassembled WGS sequence"/>
</dbReference>
<dbReference type="AlphaFoldDB" id="A0A1F4TLA4"/>
<evidence type="ECO:0000313" key="11">
    <source>
        <dbReference type="EMBL" id="OGC33474.1"/>
    </source>
</evidence>
<dbReference type="PROSITE" id="PS51273">
    <property type="entry name" value="GATASE_TYPE_1"/>
    <property type="match status" value="1"/>
</dbReference>
<dbReference type="InterPro" id="IPR029062">
    <property type="entry name" value="Class_I_gatase-like"/>
</dbReference>
<evidence type="ECO:0000259" key="10">
    <source>
        <dbReference type="Pfam" id="PF00117"/>
    </source>
</evidence>
<evidence type="ECO:0000256" key="6">
    <source>
        <dbReference type="ARBA" id="ARBA00023102"/>
    </source>
</evidence>
<name>A0A1F4TLA4_UNCSA</name>
<accession>A0A1F4TLA4</accession>
<keyword evidence="6" id="KW-0368">Histidine biosynthesis</keyword>
<protein>
    <recommendedName>
        <fullName evidence="10">Glutamine amidotransferase domain-containing protein</fullName>
    </recommendedName>
</protein>
<dbReference type="GO" id="GO:0000107">
    <property type="term" value="F:imidazoleglycerol-phosphate synthase activity"/>
    <property type="evidence" value="ECO:0007669"/>
    <property type="project" value="TreeGrafter"/>
</dbReference>
<evidence type="ECO:0000256" key="2">
    <source>
        <dbReference type="ARBA" id="ARBA00011152"/>
    </source>
</evidence>
<evidence type="ECO:0000256" key="1">
    <source>
        <dbReference type="ARBA" id="ARBA00005091"/>
    </source>
</evidence>
<comment type="catalytic activity">
    <reaction evidence="8">
        <text>5-[(5-phospho-1-deoxy-D-ribulos-1-ylimino)methylamino]-1-(5-phospho-beta-D-ribosyl)imidazole-4-carboxamide + L-glutamine = D-erythro-1-(imidazol-4-yl)glycerol 3-phosphate + 5-amino-1-(5-phospho-beta-D-ribosyl)imidazole-4-carboxamide + L-glutamate + H(+)</text>
        <dbReference type="Rhea" id="RHEA:24793"/>
        <dbReference type="ChEBI" id="CHEBI:15378"/>
        <dbReference type="ChEBI" id="CHEBI:29985"/>
        <dbReference type="ChEBI" id="CHEBI:58278"/>
        <dbReference type="ChEBI" id="CHEBI:58359"/>
        <dbReference type="ChEBI" id="CHEBI:58475"/>
        <dbReference type="ChEBI" id="CHEBI:58525"/>
        <dbReference type="EC" id="4.3.2.10"/>
    </reaction>
</comment>
<evidence type="ECO:0000256" key="8">
    <source>
        <dbReference type="ARBA" id="ARBA00047838"/>
    </source>
</evidence>
<comment type="pathway">
    <text evidence="1">Amino-acid biosynthesis; L-histidine biosynthesis; L-histidine from 5-phospho-alpha-D-ribose 1-diphosphate: step 5/9.</text>
</comment>
<keyword evidence="7" id="KW-0456">Lyase</keyword>
<evidence type="ECO:0000256" key="3">
    <source>
        <dbReference type="ARBA" id="ARBA00022605"/>
    </source>
</evidence>
<keyword evidence="5" id="KW-0315">Glutamine amidotransferase</keyword>
<comment type="caution">
    <text evidence="11">The sequence shown here is derived from an EMBL/GenBank/DDBJ whole genome shotgun (WGS) entry which is preliminary data.</text>
</comment>
<evidence type="ECO:0000256" key="4">
    <source>
        <dbReference type="ARBA" id="ARBA00022801"/>
    </source>
</evidence>
<gene>
    <name evidence="11" type="ORF">A2311_05710</name>
</gene>
<dbReference type="GO" id="GO:0004359">
    <property type="term" value="F:glutaminase activity"/>
    <property type="evidence" value="ECO:0007669"/>
    <property type="project" value="UniProtKB-EC"/>
</dbReference>
<keyword evidence="3" id="KW-0028">Amino-acid biosynthesis</keyword>
<dbReference type="EMBL" id="MEUF01000061">
    <property type="protein sequence ID" value="OGC33474.1"/>
    <property type="molecule type" value="Genomic_DNA"/>
</dbReference>
<dbReference type="PANTHER" id="PTHR42701">
    <property type="entry name" value="IMIDAZOLE GLYCEROL PHOSPHATE SYNTHASE SUBUNIT HISH"/>
    <property type="match status" value="1"/>
</dbReference>
<dbReference type="InterPro" id="IPR010139">
    <property type="entry name" value="Imidazole-glycPsynth_HisH"/>
</dbReference>
<dbReference type="UniPathway" id="UPA00031">
    <property type="reaction ID" value="UER00010"/>
</dbReference>
<dbReference type="Gene3D" id="3.40.50.880">
    <property type="match status" value="1"/>
</dbReference>
<evidence type="ECO:0000256" key="5">
    <source>
        <dbReference type="ARBA" id="ARBA00022962"/>
    </source>
</evidence>
<comment type="catalytic activity">
    <reaction evidence="9">
        <text>L-glutamine + H2O = L-glutamate + NH4(+)</text>
        <dbReference type="Rhea" id="RHEA:15889"/>
        <dbReference type="ChEBI" id="CHEBI:15377"/>
        <dbReference type="ChEBI" id="CHEBI:28938"/>
        <dbReference type="ChEBI" id="CHEBI:29985"/>
        <dbReference type="ChEBI" id="CHEBI:58359"/>
        <dbReference type="EC" id="3.5.1.2"/>
    </reaction>
</comment>
<dbReference type="Pfam" id="PF00117">
    <property type="entry name" value="GATase"/>
    <property type="match status" value="1"/>
</dbReference>
<proteinExistence type="predicted"/>
<organism evidence="11 12">
    <name type="scientific">candidate division WOR-1 bacterium RIFOXYB2_FULL_48_7</name>
    <dbReference type="NCBI Taxonomy" id="1802583"/>
    <lineage>
        <taxon>Bacteria</taxon>
        <taxon>Bacillati</taxon>
        <taxon>Saganbacteria</taxon>
    </lineage>
</organism>
<keyword evidence="4" id="KW-0378">Hydrolase</keyword>
<evidence type="ECO:0000313" key="12">
    <source>
        <dbReference type="Proteomes" id="UP000178951"/>
    </source>
</evidence>
<sequence>MYFAHSYYCEPIDEGVVATRTDYGIEYTSAVWQDNLFGIQFHPEKSGPAGLQILKNFGELCLK</sequence>
<dbReference type="GO" id="GO:0000105">
    <property type="term" value="P:L-histidine biosynthetic process"/>
    <property type="evidence" value="ECO:0007669"/>
    <property type="project" value="UniProtKB-UniPathway"/>
</dbReference>
<dbReference type="SUPFAM" id="SSF52317">
    <property type="entry name" value="Class I glutamine amidotransferase-like"/>
    <property type="match status" value="1"/>
</dbReference>
<dbReference type="InterPro" id="IPR017926">
    <property type="entry name" value="GATASE"/>
</dbReference>
<evidence type="ECO:0000256" key="9">
    <source>
        <dbReference type="ARBA" id="ARBA00049534"/>
    </source>
</evidence>
<dbReference type="STRING" id="1802583.A2311_05710"/>
<comment type="subunit">
    <text evidence="2">Heterodimer of HisH and HisF.</text>
</comment>
<dbReference type="GO" id="GO:0016829">
    <property type="term" value="F:lyase activity"/>
    <property type="evidence" value="ECO:0007669"/>
    <property type="project" value="UniProtKB-KW"/>
</dbReference>
<evidence type="ECO:0000256" key="7">
    <source>
        <dbReference type="ARBA" id="ARBA00023239"/>
    </source>
</evidence>